<organism evidence="3 4">
    <name type="scientific">Leptonema illini</name>
    <dbReference type="NCBI Taxonomy" id="183"/>
    <lineage>
        <taxon>Bacteria</taxon>
        <taxon>Pseudomonadati</taxon>
        <taxon>Spirochaetota</taxon>
        <taxon>Spirochaetia</taxon>
        <taxon>Leptospirales</taxon>
        <taxon>Leptospiraceae</taxon>
        <taxon>Leptonema</taxon>
    </lineage>
</organism>
<dbReference type="GO" id="GO:0003700">
    <property type="term" value="F:DNA-binding transcription factor activity"/>
    <property type="evidence" value="ECO:0007669"/>
    <property type="project" value="InterPro"/>
</dbReference>
<dbReference type="Pfam" id="PF06445">
    <property type="entry name" value="GyrI-like"/>
    <property type="match status" value="1"/>
</dbReference>
<dbReference type="PANTHER" id="PTHR30204">
    <property type="entry name" value="REDOX-CYCLING DRUG-SENSING TRANSCRIPTIONAL ACTIVATOR SOXR"/>
    <property type="match status" value="1"/>
</dbReference>
<dbReference type="Gene3D" id="1.10.1660.10">
    <property type="match status" value="1"/>
</dbReference>
<dbReference type="EMBL" id="WBUI01000001">
    <property type="protein sequence ID" value="KAB2935508.1"/>
    <property type="molecule type" value="Genomic_DNA"/>
</dbReference>
<proteinExistence type="predicted"/>
<gene>
    <name evidence="3" type="ORF">F9K24_01905</name>
</gene>
<dbReference type="PROSITE" id="PS00552">
    <property type="entry name" value="HTH_MERR_1"/>
    <property type="match status" value="1"/>
</dbReference>
<dbReference type="SUPFAM" id="SSF46955">
    <property type="entry name" value="Putative DNA-binding domain"/>
    <property type="match status" value="1"/>
</dbReference>
<reference evidence="3 4" key="1">
    <citation type="submission" date="2019-10" db="EMBL/GenBank/DDBJ databases">
        <title>Extracellular Electron Transfer in a Candidatus Methanoperedens spp. Enrichment Culture.</title>
        <authorList>
            <person name="Berger S."/>
            <person name="Rangel Shaw D."/>
            <person name="Berben T."/>
            <person name="In 'T Zandt M."/>
            <person name="Frank J."/>
            <person name="Reimann J."/>
            <person name="Jetten M.S.M."/>
            <person name="Welte C.U."/>
        </authorList>
    </citation>
    <scope>NUCLEOTIDE SEQUENCE [LARGE SCALE GENOMIC DNA]</scope>
    <source>
        <strain evidence="3">SB12</strain>
    </source>
</reference>
<evidence type="ECO:0000256" key="1">
    <source>
        <dbReference type="ARBA" id="ARBA00023125"/>
    </source>
</evidence>
<protein>
    <submittedName>
        <fullName evidence="3">MerR family DNA-binding transcriptional regulator</fullName>
    </submittedName>
</protein>
<dbReference type="InterPro" id="IPR011256">
    <property type="entry name" value="Reg_factor_effector_dom_sf"/>
</dbReference>
<dbReference type="InterPro" id="IPR029442">
    <property type="entry name" value="GyrI-like"/>
</dbReference>
<dbReference type="InterPro" id="IPR047057">
    <property type="entry name" value="MerR_fam"/>
</dbReference>
<dbReference type="SMART" id="SM00871">
    <property type="entry name" value="AraC_E_bind"/>
    <property type="match status" value="1"/>
</dbReference>
<comment type="caution">
    <text evidence="3">The sequence shown here is derived from an EMBL/GenBank/DDBJ whole genome shotgun (WGS) entry which is preliminary data.</text>
</comment>
<name>A0A833LZ64_9LEPT</name>
<dbReference type="Gene3D" id="3.20.80.10">
    <property type="entry name" value="Regulatory factor, effector binding domain"/>
    <property type="match status" value="1"/>
</dbReference>
<dbReference type="InterPro" id="IPR000551">
    <property type="entry name" value="MerR-type_HTH_dom"/>
</dbReference>
<dbReference type="InterPro" id="IPR009061">
    <property type="entry name" value="DNA-bd_dom_put_sf"/>
</dbReference>
<dbReference type="SUPFAM" id="SSF55136">
    <property type="entry name" value="Probable bacterial effector-binding domain"/>
    <property type="match status" value="1"/>
</dbReference>
<feature type="domain" description="HTH merR-type" evidence="2">
    <location>
        <begin position="1"/>
        <end position="71"/>
    </location>
</feature>
<dbReference type="Pfam" id="PF13411">
    <property type="entry name" value="MerR_1"/>
    <property type="match status" value="1"/>
</dbReference>
<dbReference type="PANTHER" id="PTHR30204:SF97">
    <property type="entry name" value="MERR FAMILY REGULATORY PROTEIN"/>
    <property type="match status" value="1"/>
</dbReference>
<dbReference type="PROSITE" id="PS50937">
    <property type="entry name" value="HTH_MERR_2"/>
    <property type="match status" value="1"/>
</dbReference>
<dbReference type="Proteomes" id="UP000460298">
    <property type="component" value="Unassembled WGS sequence"/>
</dbReference>
<dbReference type="AlphaFoldDB" id="A0A833LZ64"/>
<evidence type="ECO:0000259" key="2">
    <source>
        <dbReference type="PROSITE" id="PS50937"/>
    </source>
</evidence>
<dbReference type="GO" id="GO:0003677">
    <property type="term" value="F:DNA binding"/>
    <property type="evidence" value="ECO:0007669"/>
    <property type="project" value="UniProtKB-KW"/>
</dbReference>
<sequence length="265" mass="30096">MLRIGEFSRITGLTIKALHYYQKEGLLVPEFTDSENGYRYYSPKQIDSGLTIALFRDLDLPVGLIRSILAESNVPIEQRIKSALKQYHATLLERIESDREKERRIVSLLTETLPASGSRSATAMEDIEEVLLPDMHVLSLRFNGAYSEVGLYFKRLYRTAGMAASGPPFCLYHEMHYSERADIEACLPVRSPLRRNGLSSHIISGIKTISTVHRGPYYTIGQTYAKLFEHANGRPPLREVYEKGPGIFFRGNPDNYCTRIHLPVD</sequence>
<evidence type="ECO:0000313" key="3">
    <source>
        <dbReference type="EMBL" id="KAB2935508.1"/>
    </source>
</evidence>
<dbReference type="SMART" id="SM00422">
    <property type="entry name" value="HTH_MERR"/>
    <property type="match status" value="1"/>
</dbReference>
<dbReference type="InterPro" id="IPR010499">
    <property type="entry name" value="AraC_E-bd"/>
</dbReference>
<keyword evidence="1 3" id="KW-0238">DNA-binding</keyword>
<accession>A0A833LZ64</accession>
<evidence type="ECO:0000313" key="4">
    <source>
        <dbReference type="Proteomes" id="UP000460298"/>
    </source>
</evidence>